<evidence type="ECO:0000313" key="3">
    <source>
        <dbReference type="Proteomes" id="UP001174694"/>
    </source>
</evidence>
<gene>
    <name evidence="2" type="ORF">NKR23_g10464</name>
</gene>
<dbReference type="EMBL" id="JANBVO010000047">
    <property type="protein sequence ID" value="KAJ9133854.1"/>
    <property type="molecule type" value="Genomic_DNA"/>
</dbReference>
<protein>
    <recommendedName>
        <fullName evidence="4">BZIP domain-containing protein</fullName>
    </recommendedName>
</protein>
<evidence type="ECO:0000313" key="2">
    <source>
        <dbReference type="EMBL" id="KAJ9133854.1"/>
    </source>
</evidence>
<organism evidence="2 3">
    <name type="scientific">Pleurostoma richardsiae</name>
    <dbReference type="NCBI Taxonomy" id="41990"/>
    <lineage>
        <taxon>Eukaryota</taxon>
        <taxon>Fungi</taxon>
        <taxon>Dikarya</taxon>
        <taxon>Ascomycota</taxon>
        <taxon>Pezizomycotina</taxon>
        <taxon>Sordariomycetes</taxon>
        <taxon>Sordariomycetidae</taxon>
        <taxon>Calosphaeriales</taxon>
        <taxon>Pleurostomataceae</taxon>
        <taxon>Pleurostoma</taxon>
    </lineage>
</organism>
<feature type="region of interest" description="Disordered" evidence="1">
    <location>
        <begin position="1"/>
        <end position="72"/>
    </location>
</feature>
<dbReference type="PANTHER" id="PTHR38116">
    <property type="entry name" value="CHROMOSOME 7, WHOLE GENOME SHOTGUN SEQUENCE"/>
    <property type="match status" value="1"/>
</dbReference>
<dbReference type="PANTHER" id="PTHR38116:SF8">
    <property type="entry name" value="BZIP DOMAIN-CONTAINING PROTEIN"/>
    <property type="match status" value="1"/>
</dbReference>
<reference evidence="2" key="1">
    <citation type="submission" date="2022-07" db="EMBL/GenBank/DDBJ databases">
        <title>Fungi with potential for degradation of polypropylene.</title>
        <authorList>
            <person name="Gostincar C."/>
        </authorList>
    </citation>
    <scope>NUCLEOTIDE SEQUENCE</scope>
    <source>
        <strain evidence="2">EXF-13308</strain>
    </source>
</reference>
<dbReference type="InterPro" id="IPR021833">
    <property type="entry name" value="DUF3425"/>
</dbReference>
<feature type="compositionally biased region" description="Basic and acidic residues" evidence="1">
    <location>
        <begin position="39"/>
        <end position="49"/>
    </location>
</feature>
<dbReference type="AlphaFoldDB" id="A0AA38RA17"/>
<accession>A0AA38RA17</accession>
<keyword evidence="3" id="KW-1185">Reference proteome</keyword>
<dbReference type="Proteomes" id="UP001174694">
    <property type="component" value="Unassembled WGS sequence"/>
</dbReference>
<proteinExistence type="predicted"/>
<evidence type="ECO:0000256" key="1">
    <source>
        <dbReference type="SAM" id="MobiDB-lite"/>
    </source>
</evidence>
<sequence>MDAEDDAKPRKRVVTPARREQNRVAQKLYRQRRKSRQQALRERNQEKPTRPLVLRPQPSPRTTSDGAFSSGNAEFRVVGQEEVLLDGSQRETAAVLDHSPSCDPEYVRWVDVQSAQLTSPTVDSPAQPDIITDEATQALLPDPYQNSIQLAKTITYSAFLSNALSLNFSIRELVYSNCRGTQSPFYRASTPQSDAREVVAAVSSPSMPSHLQPTLQQVLIPHHPFIDLLPFPALRSRVIALSASMPHVFDIMELKVDIYVRGGLVCWVGGTSGQPWDMRSWEAAPWFLRKWRLLVDGEDGELWKSSVWWQGMRNEGSASTSL</sequence>
<name>A0AA38RA17_9PEZI</name>
<dbReference type="CDD" id="cd14686">
    <property type="entry name" value="bZIP"/>
    <property type="match status" value="1"/>
</dbReference>
<comment type="caution">
    <text evidence="2">The sequence shown here is derived from an EMBL/GenBank/DDBJ whole genome shotgun (WGS) entry which is preliminary data.</text>
</comment>
<dbReference type="Pfam" id="PF11905">
    <property type="entry name" value="DUF3425"/>
    <property type="match status" value="1"/>
</dbReference>
<evidence type="ECO:0008006" key="4">
    <source>
        <dbReference type="Google" id="ProtNLM"/>
    </source>
</evidence>
<feature type="compositionally biased region" description="Polar residues" evidence="1">
    <location>
        <begin position="60"/>
        <end position="72"/>
    </location>
</feature>